<evidence type="ECO:0000313" key="3">
    <source>
        <dbReference type="EMBL" id="CAG5080033.1"/>
    </source>
</evidence>
<dbReference type="Pfam" id="PF08666">
    <property type="entry name" value="SAF"/>
    <property type="match status" value="1"/>
</dbReference>
<evidence type="ECO:0000313" key="4">
    <source>
        <dbReference type="Proteomes" id="UP000681526"/>
    </source>
</evidence>
<proteinExistence type="predicted"/>
<dbReference type="InterPro" id="IPR052172">
    <property type="entry name" value="UxaA_altronate/galactarate_dh"/>
</dbReference>
<gene>
    <name evidence="3" type="primary">txxe 571</name>
    <name evidence="3" type="ORF">TXXE_03730</name>
</gene>
<evidence type="ECO:0000256" key="1">
    <source>
        <dbReference type="ARBA" id="ARBA00023239"/>
    </source>
</evidence>
<sequence length="109" mass="11802">MCTATWTNVQKAHKVVMMKPVDSVAVALTDIPAGTRVRVVCGESVFEVEVLEPIDFGHKFAVRPIAAGESILKYGEVIGRATSDIRPGQHVHIHNLEGVRGRGDQLAKS</sequence>
<comment type="caution">
    <text evidence="3">The sequence shown here is derived from an EMBL/GenBank/DDBJ whole genome shotgun (WGS) entry which is preliminary data.</text>
</comment>
<dbReference type="PANTHER" id="PTHR30536:SF5">
    <property type="entry name" value="ALTRONATE DEHYDRATASE"/>
    <property type="match status" value="1"/>
</dbReference>
<dbReference type="SMART" id="SM00858">
    <property type="entry name" value="SAF"/>
    <property type="match status" value="1"/>
</dbReference>
<keyword evidence="4" id="KW-1185">Reference proteome</keyword>
<name>A0ABM8V0Y1_THEXY</name>
<dbReference type="Gene3D" id="2.30.130.110">
    <property type="match status" value="1"/>
</dbReference>
<dbReference type="EMBL" id="CAJRAY010000018">
    <property type="protein sequence ID" value="CAG5080033.1"/>
    <property type="molecule type" value="Genomic_DNA"/>
</dbReference>
<feature type="domain" description="SAF" evidence="2">
    <location>
        <begin position="22"/>
        <end position="97"/>
    </location>
</feature>
<dbReference type="Proteomes" id="UP000681526">
    <property type="component" value="Unassembled WGS sequence"/>
</dbReference>
<organism evidence="3 4">
    <name type="scientific">Thermobacillus xylanilyticus</name>
    <dbReference type="NCBI Taxonomy" id="76633"/>
    <lineage>
        <taxon>Bacteria</taxon>
        <taxon>Bacillati</taxon>
        <taxon>Bacillota</taxon>
        <taxon>Bacilli</taxon>
        <taxon>Bacillales</taxon>
        <taxon>Paenibacillaceae</taxon>
        <taxon>Thermobacillus</taxon>
    </lineage>
</organism>
<dbReference type="InterPro" id="IPR044144">
    <property type="entry name" value="SAF_UxaA/GarD"/>
</dbReference>
<dbReference type="InterPro" id="IPR013974">
    <property type="entry name" value="SAF"/>
</dbReference>
<evidence type="ECO:0000259" key="2">
    <source>
        <dbReference type="SMART" id="SM00858"/>
    </source>
</evidence>
<dbReference type="PANTHER" id="PTHR30536">
    <property type="entry name" value="ALTRONATE/GALACTARATE DEHYDRATASE"/>
    <property type="match status" value="1"/>
</dbReference>
<protein>
    <recommendedName>
        <fullName evidence="2">SAF domain-containing protein</fullName>
    </recommendedName>
</protein>
<accession>A0ABM8V0Y1</accession>
<keyword evidence="1" id="KW-0456">Lyase</keyword>
<reference evidence="3 4" key="1">
    <citation type="submission" date="2021-04" db="EMBL/GenBank/DDBJ databases">
        <authorList>
            <person name="Rakotoarivonina H."/>
        </authorList>
    </citation>
    <scope>NUCLEOTIDE SEQUENCE [LARGE SCALE GENOMIC DNA]</scope>
    <source>
        <strain evidence="3 4">XE</strain>
    </source>
</reference>
<dbReference type="CDD" id="cd11613">
    <property type="entry name" value="SAF_AH_GD"/>
    <property type="match status" value="1"/>
</dbReference>